<evidence type="ECO:0008006" key="5">
    <source>
        <dbReference type="Google" id="ProtNLM"/>
    </source>
</evidence>
<dbReference type="InterPro" id="IPR023393">
    <property type="entry name" value="START-like_dom_sf"/>
</dbReference>
<dbReference type="OrthoDB" id="6624781at2"/>
<dbReference type="EMBL" id="LJFS01000015">
    <property type="protein sequence ID" value="KPG33454.1"/>
    <property type="molecule type" value="Genomic_DNA"/>
</dbReference>
<evidence type="ECO:0000313" key="1">
    <source>
        <dbReference type="EMBL" id="KPG04484.1"/>
    </source>
</evidence>
<evidence type="ECO:0000313" key="2">
    <source>
        <dbReference type="EMBL" id="KPG33454.1"/>
    </source>
</evidence>
<reference evidence="3 4" key="1">
    <citation type="submission" date="2015-09" db="EMBL/GenBank/DDBJ databases">
        <title>Genome Sequences of Mycobacterium immunogenum Isolates, Recuperated from a Chloraminated Drinking Water Distribution System Simulator Subjected to Episodes of Nitrification.</title>
        <authorList>
            <person name="Gomez-Alvarez V."/>
            <person name="Revetta R.P."/>
        </authorList>
    </citation>
    <scope>NUCLEOTIDE SEQUENCE [LARGE SCALE GENOMIC DNA]</scope>
    <source>
        <strain evidence="1 3">H008</strain>
        <strain evidence="2 4">H076</strain>
    </source>
</reference>
<dbReference type="KEGG" id="miz:BAB75_12250"/>
<sequence>MIPTEDRTVAVELVIDSAASRIFDVLANPANHAALDGTDAVRTPMLDAPDRLHPGAIFTMRMRTRPSNLTLSALVQAAVALTHRGRLTNVVTEFDEPYRIAWQNFGRHTWRYELEPLTPTRTLVRETFDYSTNIAPWLLELARFPTVNHRAMRETLNRLAATVSMKV</sequence>
<dbReference type="AlphaFoldDB" id="A0A7V8RUX9"/>
<protein>
    <recommendedName>
        <fullName evidence="5">Dimethyladenosine transferase</fullName>
    </recommendedName>
</protein>
<dbReference type="Proteomes" id="UP000037962">
    <property type="component" value="Unassembled WGS sequence"/>
</dbReference>
<evidence type="ECO:0000313" key="4">
    <source>
        <dbReference type="Proteomes" id="UP000037962"/>
    </source>
</evidence>
<organism evidence="1 3">
    <name type="scientific">Mycobacteroides immunogenum</name>
    <dbReference type="NCBI Taxonomy" id="83262"/>
    <lineage>
        <taxon>Bacteria</taxon>
        <taxon>Bacillati</taxon>
        <taxon>Actinomycetota</taxon>
        <taxon>Actinomycetes</taxon>
        <taxon>Mycobacteriales</taxon>
        <taxon>Mycobacteriaceae</taxon>
        <taxon>Mycobacteroides</taxon>
    </lineage>
</organism>
<dbReference type="GeneID" id="45764642"/>
<proteinExistence type="predicted"/>
<dbReference type="EMBL" id="LJFO01000017">
    <property type="protein sequence ID" value="KPG04484.1"/>
    <property type="molecule type" value="Genomic_DNA"/>
</dbReference>
<name>A0A7V8RUX9_9MYCO</name>
<evidence type="ECO:0000313" key="3">
    <source>
        <dbReference type="Proteomes" id="UP000037843"/>
    </source>
</evidence>
<comment type="caution">
    <text evidence="1">The sequence shown here is derived from an EMBL/GenBank/DDBJ whole genome shotgun (WGS) entry which is preliminary data.</text>
</comment>
<dbReference type="Proteomes" id="UP000037843">
    <property type="component" value="Unassembled WGS sequence"/>
</dbReference>
<gene>
    <name evidence="1" type="ORF">AN908_24395</name>
    <name evidence="2" type="ORF">AN912_13720</name>
</gene>
<accession>A0A7V8RUX9</accession>
<dbReference type="Gene3D" id="3.30.530.20">
    <property type="match status" value="1"/>
</dbReference>
<dbReference type="SUPFAM" id="SSF55961">
    <property type="entry name" value="Bet v1-like"/>
    <property type="match status" value="1"/>
</dbReference>
<keyword evidence="4" id="KW-1185">Reference proteome</keyword>
<dbReference type="RefSeq" id="WP_043078583.1">
    <property type="nucleotide sequence ID" value="NZ_CP011530.1"/>
</dbReference>